<reference evidence="1 2" key="1">
    <citation type="submission" date="2021-07" db="EMBL/GenBank/DDBJ databases">
        <title>Whole Genome Sequence of Nocardia Iowensis.</title>
        <authorList>
            <person name="Lamm A."/>
            <person name="Collins-Fairclough A.M."/>
            <person name="Bunk B."/>
            <person name="Sproer C."/>
        </authorList>
    </citation>
    <scope>NUCLEOTIDE SEQUENCE [LARGE SCALE GENOMIC DNA]</scope>
    <source>
        <strain evidence="1 2">NRRL 5646</strain>
    </source>
</reference>
<keyword evidence="2" id="KW-1185">Reference proteome</keyword>
<dbReference type="EMBL" id="CP078145">
    <property type="protein sequence ID" value="QXN95579.1"/>
    <property type="molecule type" value="Genomic_DNA"/>
</dbReference>
<organism evidence="1 2">
    <name type="scientific">Nocardia iowensis</name>
    <dbReference type="NCBI Taxonomy" id="204891"/>
    <lineage>
        <taxon>Bacteria</taxon>
        <taxon>Bacillati</taxon>
        <taxon>Actinomycetota</taxon>
        <taxon>Actinomycetes</taxon>
        <taxon>Mycobacteriales</taxon>
        <taxon>Nocardiaceae</taxon>
        <taxon>Nocardia</taxon>
    </lineage>
</organism>
<proteinExistence type="predicted"/>
<accession>A0ABX8S0X2</accession>
<dbReference type="Proteomes" id="UP000694257">
    <property type="component" value="Chromosome"/>
</dbReference>
<protein>
    <submittedName>
        <fullName evidence="1">Transposase</fullName>
    </submittedName>
</protein>
<sequence length="36" mass="4214">MHRFRIIYNTIRPHQALDDRMPGAAFAGCNQRKTAR</sequence>
<gene>
    <name evidence="1" type="ORF">KV110_16035</name>
</gene>
<evidence type="ECO:0000313" key="2">
    <source>
        <dbReference type="Proteomes" id="UP000694257"/>
    </source>
</evidence>
<name>A0ABX8S0X2_NOCIO</name>
<evidence type="ECO:0000313" key="1">
    <source>
        <dbReference type="EMBL" id="QXN95579.1"/>
    </source>
</evidence>